<protein>
    <submittedName>
        <fullName evidence="1">Uncharacterized protein</fullName>
    </submittedName>
</protein>
<dbReference type="RefSeq" id="XP_001025800.1">
    <property type="nucleotide sequence ID" value="XM_001025800.1"/>
</dbReference>
<dbReference type="GeneID" id="7840446"/>
<evidence type="ECO:0000313" key="1">
    <source>
        <dbReference type="EMBL" id="EAS05555.1"/>
    </source>
</evidence>
<sequence>MSKQITFMLKEQQISNYKIQSLSLIVSKLKKLLKVQLSFKDKSLFVDESYITCAQKGQVQKTVWLAGYLVLCGQKQILNKFKLIDSLIQYDTIESSFNSDVQIAVENTSQLIIQNGIVLLASSLVSLNRIEKNKDIQAKQQLAKLLIFILSLKELN</sequence>
<gene>
    <name evidence="1" type="ORF">TTHERM_01354240</name>
</gene>
<dbReference type="Proteomes" id="UP000009168">
    <property type="component" value="Unassembled WGS sequence"/>
</dbReference>
<dbReference type="EMBL" id="GG662358">
    <property type="protein sequence ID" value="EAS05555.1"/>
    <property type="molecule type" value="Genomic_DNA"/>
</dbReference>
<dbReference type="HOGENOM" id="CLU_1690273_0_0_1"/>
<proteinExistence type="predicted"/>
<keyword evidence="2" id="KW-1185">Reference proteome</keyword>
<dbReference type="AlphaFoldDB" id="Q24CQ4"/>
<organism evidence="1 2">
    <name type="scientific">Tetrahymena thermophila (strain SB210)</name>
    <dbReference type="NCBI Taxonomy" id="312017"/>
    <lineage>
        <taxon>Eukaryota</taxon>
        <taxon>Sar</taxon>
        <taxon>Alveolata</taxon>
        <taxon>Ciliophora</taxon>
        <taxon>Intramacronucleata</taxon>
        <taxon>Oligohymenophorea</taxon>
        <taxon>Hymenostomatida</taxon>
        <taxon>Tetrahymenina</taxon>
        <taxon>Tetrahymenidae</taxon>
        <taxon>Tetrahymena</taxon>
    </lineage>
</organism>
<reference evidence="2" key="1">
    <citation type="journal article" date="2006" name="PLoS Biol.">
        <title>Macronuclear genome sequence of the ciliate Tetrahymena thermophila, a model eukaryote.</title>
        <authorList>
            <person name="Eisen J.A."/>
            <person name="Coyne R.S."/>
            <person name="Wu M."/>
            <person name="Wu D."/>
            <person name="Thiagarajan M."/>
            <person name="Wortman J.R."/>
            <person name="Badger J.H."/>
            <person name="Ren Q."/>
            <person name="Amedeo P."/>
            <person name="Jones K.M."/>
            <person name="Tallon L.J."/>
            <person name="Delcher A.L."/>
            <person name="Salzberg S.L."/>
            <person name="Silva J.C."/>
            <person name="Haas B.J."/>
            <person name="Majoros W.H."/>
            <person name="Farzad M."/>
            <person name="Carlton J.M."/>
            <person name="Smith R.K. Jr."/>
            <person name="Garg J."/>
            <person name="Pearlman R.E."/>
            <person name="Karrer K.M."/>
            <person name="Sun L."/>
            <person name="Manning G."/>
            <person name="Elde N.C."/>
            <person name="Turkewitz A.P."/>
            <person name="Asai D.J."/>
            <person name="Wilkes D.E."/>
            <person name="Wang Y."/>
            <person name="Cai H."/>
            <person name="Collins K."/>
            <person name="Stewart B.A."/>
            <person name="Lee S.R."/>
            <person name="Wilamowska K."/>
            <person name="Weinberg Z."/>
            <person name="Ruzzo W.L."/>
            <person name="Wloga D."/>
            <person name="Gaertig J."/>
            <person name="Frankel J."/>
            <person name="Tsao C.-C."/>
            <person name="Gorovsky M.A."/>
            <person name="Keeling P.J."/>
            <person name="Waller R.F."/>
            <person name="Patron N.J."/>
            <person name="Cherry J.M."/>
            <person name="Stover N.A."/>
            <person name="Krieger C.J."/>
            <person name="del Toro C."/>
            <person name="Ryder H.F."/>
            <person name="Williamson S.C."/>
            <person name="Barbeau R.A."/>
            <person name="Hamilton E.P."/>
            <person name="Orias E."/>
        </authorList>
    </citation>
    <scope>NUCLEOTIDE SEQUENCE [LARGE SCALE GENOMIC DNA]</scope>
    <source>
        <strain evidence="2">SB210</strain>
    </source>
</reference>
<dbReference type="InParanoid" id="Q24CQ4"/>
<name>Q24CQ4_TETTS</name>
<dbReference type="KEGG" id="tet:TTHERM_01354240"/>
<evidence type="ECO:0000313" key="2">
    <source>
        <dbReference type="Proteomes" id="UP000009168"/>
    </source>
</evidence>
<accession>Q24CQ4</accession>